<dbReference type="InterPro" id="IPR049734">
    <property type="entry name" value="NudC-like_C"/>
</dbReference>
<keyword evidence="5" id="KW-0479">Metal-binding</keyword>
<dbReference type="STRING" id="418459.E3K067"/>
<accession>E3K067</accession>
<dbReference type="PROSITE" id="PS00893">
    <property type="entry name" value="NUDIX_BOX"/>
    <property type="match status" value="1"/>
</dbReference>
<proteinExistence type="inferred from homology"/>
<protein>
    <recommendedName>
        <fullName evidence="4">NAD(+) diphosphatase</fullName>
        <ecNumber evidence="4">3.6.1.22</ecNumber>
    </recommendedName>
</protein>
<dbReference type="GeneID" id="10539064"/>
<dbReference type="RefSeq" id="XP_003322111.2">
    <property type="nucleotide sequence ID" value="XM_003322063.2"/>
</dbReference>
<keyword evidence="6" id="KW-0378">Hydrolase</keyword>
<dbReference type="PROSITE" id="PS51462">
    <property type="entry name" value="NUDIX"/>
    <property type="match status" value="1"/>
</dbReference>
<dbReference type="FunCoup" id="E3K067">
    <property type="interactions" value="92"/>
</dbReference>
<dbReference type="GO" id="GO:0005777">
    <property type="term" value="C:peroxisome"/>
    <property type="evidence" value="ECO:0000318"/>
    <property type="project" value="GO_Central"/>
</dbReference>
<dbReference type="InterPro" id="IPR000086">
    <property type="entry name" value="NUDIX_hydrolase_dom"/>
</dbReference>
<dbReference type="InterPro" id="IPR050241">
    <property type="entry name" value="NAD-cap_RNA_hydrolase_NudC"/>
</dbReference>
<gene>
    <name evidence="11" type="ORF">PGTG_03648</name>
</gene>
<evidence type="ECO:0000313" key="12">
    <source>
        <dbReference type="Proteomes" id="UP000008783"/>
    </source>
</evidence>
<dbReference type="GO" id="GO:0006742">
    <property type="term" value="P:NADP+ catabolic process"/>
    <property type="evidence" value="ECO:0000318"/>
    <property type="project" value="GO_Central"/>
</dbReference>
<reference key="1">
    <citation type="submission" date="2007-01" db="EMBL/GenBank/DDBJ databases">
        <title>The Genome Sequence of Puccinia graminis f. sp. tritici Strain CRL 75-36-700-3.</title>
        <authorList>
            <consortium name="The Broad Institute Genome Sequencing Platform"/>
            <person name="Birren B."/>
            <person name="Lander E."/>
            <person name="Galagan J."/>
            <person name="Nusbaum C."/>
            <person name="Devon K."/>
            <person name="Cuomo C."/>
            <person name="Jaffe D."/>
            <person name="Butler J."/>
            <person name="Alvarez P."/>
            <person name="Gnerre S."/>
            <person name="Grabherr M."/>
            <person name="Mauceli E."/>
            <person name="Brockman W."/>
            <person name="Young S."/>
            <person name="LaButti K."/>
            <person name="Sykes S."/>
            <person name="DeCaprio D."/>
            <person name="Crawford M."/>
            <person name="Koehrsen M."/>
            <person name="Engels R."/>
            <person name="Montgomery P."/>
            <person name="Pearson M."/>
            <person name="Howarth C."/>
            <person name="Larson L."/>
            <person name="White J."/>
            <person name="Zeng Q."/>
            <person name="Kodira C."/>
            <person name="Yandava C."/>
            <person name="Alvarado L."/>
            <person name="O'Leary S."/>
            <person name="Szabo L."/>
            <person name="Dean R."/>
            <person name="Schein J."/>
        </authorList>
    </citation>
    <scope>NUCLEOTIDE SEQUENCE</scope>
    <source>
        <strain>CRL 75-36-700-3</strain>
    </source>
</reference>
<comment type="catalytic activity">
    <reaction evidence="9">
        <text>a 5'-end NAD(+)-phospho-ribonucleoside in mRNA + H2O = a 5'-end phospho-adenosine-phospho-ribonucleoside in mRNA + beta-nicotinamide D-ribonucleotide + 2 H(+)</text>
        <dbReference type="Rhea" id="RHEA:60876"/>
        <dbReference type="Rhea" id="RHEA-COMP:15698"/>
        <dbReference type="Rhea" id="RHEA-COMP:15719"/>
        <dbReference type="ChEBI" id="CHEBI:14649"/>
        <dbReference type="ChEBI" id="CHEBI:15377"/>
        <dbReference type="ChEBI" id="CHEBI:15378"/>
        <dbReference type="ChEBI" id="CHEBI:144029"/>
        <dbReference type="ChEBI" id="CHEBI:144051"/>
    </reaction>
    <physiologicalReaction direction="left-to-right" evidence="9">
        <dbReference type="Rhea" id="RHEA:60877"/>
    </physiologicalReaction>
</comment>
<dbReference type="OrthoDB" id="10249612at2759"/>
<dbReference type="SUPFAM" id="SSF55811">
    <property type="entry name" value="Nudix"/>
    <property type="match status" value="1"/>
</dbReference>
<dbReference type="FunFam" id="3.90.79.10:FF:000040">
    <property type="entry name" value="Nudix hydrolase 19, chloroplastic"/>
    <property type="match status" value="1"/>
</dbReference>
<dbReference type="AlphaFoldDB" id="E3K067"/>
<name>E3K067_PUCGT</name>
<evidence type="ECO:0000256" key="6">
    <source>
        <dbReference type="ARBA" id="ARBA00022801"/>
    </source>
</evidence>
<dbReference type="PANTHER" id="PTHR42904:SF6">
    <property type="entry name" value="NAD-CAPPED RNA HYDROLASE NUDT12"/>
    <property type="match status" value="1"/>
</dbReference>
<keyword evidence="12" id="KW-1185">Reference proteome</keyword>
<dbReference type="GO" id="GO:0035529">
    <property type="term" value="F:NADH pyrophosphatase activity"/>
    <property type="evidence" value="ECO:0000318"/>
    <property type="project" value="GO_Central"/>
</dbReference>
<evidence type="ECO:0000256" key="9">
    <source>
        <dbReference type="ARBA" id="ARBA00023679"/>
    </source>
</evidence>
<sequence length="487" mass="53799">MSEVRNYYSGGSTNRLSWMRQSGTFLGSALSSPQARYILFHNLKPLVIDQPSETIDGFPVSNKLSSLPWQEVALMLSPTGSAIVDPGEVVDPSGTMWPKQLASHSANARQPVLDQCPIIIFLGTDNSTEHPEVDKSLQPGHGSPVWAIDVTPIYERTSRTLLQHGRFLDMKKATLALKEANLAAQARALIDWNLRNKFCAACGRPTYSAWAGWKLACTSNIQKHGGADDGDLATTSPGCVTNSFSIQNFWYVFLQGLLVLKEKSLRLKLIESLMMQFIELTSSPIIRFDSTVFVTRTDPVCIMGITNSTGDSILLGRKSVWPPGFYSCLAGFIEPGESIEDCCRREVLEEAGVEVNSVTYHSSQPWPFPGSLMIGVMGRAAENPHIRLDLDKELEDAKFFPRSLILGVLDSSKKTELTEDELRRFDDNYKSSVTVDPVVTAQTSSSSKIHLTIPPPTAIAHQIIRSWAMNDDQNDGKGKIGERRSNY</sequence>
<comment type="cofactor">
    <cofactor evidence="2">
        <name>Zn(2+)</name>
        <dbReference type="ChEBI" id="CHEBI:29105"/>
    </cofactor>
</comment>
<dbReference type="KEGG" id="pgr:PGTG_03648"/>
<keyword evidence="7" id="KW-0460">Magnesium</keyword>
<dbReference type="CDD" id="cd03429">
    <property type="entry name" value="NUDIX_NADH_pyrophosphatase_Nudt13"/>
    <property type="match status" value="1"/>
</dbReference>
<evidence type="ECO:0000256" key="1">
    <source>
        <dbReference type="ARBA" id="ARBA00001946"/>
    </source>
</evidence>
<dbReference type="EC" id="3.6.1.22" evidence="4"/>
<dbReference type="InterPro" id="IPR015375">
    <property type="entry name" value="NADH_PPase-like_N"/>
</dbReference>
<evidence type="ECO:0000256" key="7">
    <source>
        <dbReference type="ARBA" id="ARBA00022842"/>
    </source>
</evidence>
<keyword evidence="8" id="KW-0520">NAD</keyword>
<feature type="domain" description="Nudix hydrolase" evidence="10">
    <location>
        <begin position="295"/>
        <end position="423"/>
    </location>
</feature>
<dbReference type="InParanoid" id="E3K067"/>
<reference evidence="12" key="2">
    <citation type="journal article" date="2011" name="Proc. Natl. Acad. Sci. U.S.A.">
        <title>Obligate biotrophy features unraveled by the genomic analysis of rust fungi.</title>
        <authorList>
            <person name="Duplessis S."/>
            <person name="Cuomo C.A."/>
            <person name="Lin Y.-C."/>
            <person name="Aerts A."/>
            <person name="Tisserant E."/>
            <person name="Veneault-Fourrey C."/>
            <person name="Joly D.L."/>
            <person name="Hacquard S."/>
            <person name="Amselem J."/>
            <person name="Cantarel B.L."/>
            <person name="Chiu R."/>
            <person name="Coutinho P.M."/>
            <person name="Feau N."/>
            <person name="Field M."/>
            <person name="Frey P."/>
            <person name="Gelhaye E."/>
            <person name="Goldberg J."/>
            <person name="Grabherr M.G."/>
            <person name="Kodira C.D."/>
            <person name="Kohler A."/>
            <person name="Kuees U."/>
            <person name="Lindquist E.A."/>
            <person name="Lucas S.M."/>
            <person name="Mago R."/>
            <person name="Mauceli E."/>
            <person name="Morin E."/>
            <person name="Murat C."/>
            <person name="Pangilinan J.L."/>
            <person name="Park R."/>
            <person name="Pearson M."/>
            <person name="Quesneville H."/>
            <person name="Rouhier N."/>
            <person name="Sakthikumar S."/>
            <person name="Salamov A.A."/>
            <person name="Schmutz J."/>
            <person name="Selles B."/>
            <person name="Shapiro H."/>
            <person name="Tanguay P."/>
            <person name="Tuskan G.A."/>
            <person name="Henrissat B."/>
            <person name="Van de Peer Y."/>
            <person name="Rouze P."/>
            <person name="Ellis J.G."/>
            <person name="Dodds P.N."/>
            <person name="Schein J.E."/>
            <person name="Zhong S."/>
            <person name="Hamelin R.C."/>
            <person name="Grigoriev I.V."/>
            <person name="Szabo L.J."/>
            <person name="Martin F."/>
        </authorList>
    </citation>
    <scope>NUCLEOTIDE SEQUENCE [LARGE SCALE GENOMIC DNA]</scope>
    <source>
        <strain evidence="12">CRL 75-36-700-3 / race SCCL</strain>
    </source>
</reference>
<dbReference type="Pfam" id="PF00293">
    <property type="entry name" value="NUDIX"/>
    <property type="match status" value="1"/>
</dbReference>
<dbReference type="Proteomes" id="UP000008783">
    <property type="component" value="Unassembled WGS sequence"/>
</dbReference>
<comment type="cofactor">
    <cofactor evidence="1">
        <name>Mg(2+)</name>
        <dbReference type="ChEBI" id="CHEBI:18420"/>
    </cofactor>
</comment>
<dbReference type="Pfam" id="PF09296">
    <property type="entry name" value="NUDIX-like"/>
    <property type="match status" value="1"/>
</dbReference>
<dbReference type="GO" id="GO:0019677">
    <property type="term" value="P:NAD+ catabolic process"/>
    <property type="evidence" value="ECO:0000318"/>
    <property type="project" value="GO_Central"/>
</dbReference>
<evidence type="ECO:0000256" key="5">
    <source>
        <dbReference type="ARBA" id="ARBA00022723"/>
    </source>
</evidence>
<dbReference type="EMBL" id="DS178268">
    <property type="protein sequence ID" value="EFP77692.2"/>
    <property type="molecule type" value="Genomic_DNA"/>
</dbReference>
<comment type="similarity">
    <text evidence="3">Belongs to the Nudix hydrolase family. NudC subfamily.</text>
</comment>
<evidence type="ECO:0000256" key="2">
    <source>
        <dbReference type="ARBA" id="ARBA00001947"/>
    </source>
</evidence>
<evidence type="ECO:0000259" key="10">
    <source>
        <dbReference type="PROSITE" id="PS51462"/>
    </source>
</evidence>
<dbReference type="VEuPathDB" id="FungiDB:PGTG_03648"/>
<evidence type="ECO:0000256" key="3">
    <source>
        <dbReference type="ARBA" id="ARBA00009595"/>
    </source>
</evidence>
<evidence type="ECO:0000256" key="4">
    <source>
        <dbReference type="ARBA" id="ARBA00012381"/>
    </source>
</evidence>
<dbReference type="InterPro" id="IPR015797">
    <property type="entry name" value="NUDIX_hydrolase-like_dom_sf"/>
</dbReference>
<dbReference type="Gene3D" id="3.90.79.10">
    <property type="entry name" value="Nucleoside Triphosphate Pyrophosphohydrolase"/>
    <property type="match status" value="1"/>
</dbReference>
<organism evidence="11 12">
    <name type="scientific">Puccinia graminis f. sp. tritici (strain CRL 75-36-700-3 / race SCCL)</name>
    <name type="common">Black stem rust fungus</name>
    <dbReference type="NCBI Taxonomy" id="418459"/>
    <lineage>
        <taxon>Eukaryota</taxon>
        <taxon>Fungi</taxon>
        <taxon>Dikarya</taxon>
        <taxon>Basidiomycota</taxon>
        <taxon>Pucciniomycotina</taxon>
        <taxon>Pucciniomycetes</taxon>
        <taxon>Pucciniales</taxon>
        <taxon>Pucciniaceae</taxon>
        <taxon>Puccinia</taxon>
    </lineage>
</organism>
<dbReference type="HOGENOM" id="CLU_037162_0_2_1"/>
<evidence type="ECO:0000256" key="8">
    <source>
        <dbReference type="ARBA" id="ARBA00023027"/>
    </source>
</evidence>
<dbReference type="PANTHER" id="PTHR42904">
    <property type="entry name" value="NUDIX HYDROLASE, NUDC SUBFAMILY"/>
    <property type="match status" value="1"/>
</dbReference>
<dbReference type="GO" id="GO:0046872">
    <property type="term" value="F:metal ion binding"/>
    <property type="evidence" value="ECO:0007669"/>
    <property type="project" value="UniProtKB-KW"/>
</dbReference>
<dbReference type="Gene3D" id="3.90.79.20">
    <property type="match status" value="1"/>
</dbReference>
<dbReference type="InterPro" id="IPR020084">
    <property type="entry name" value="NUDIX_hydrolase_CS"/>
</dbReference>
<evidence type="ECO:0000313" key="11">
    <source>
        <dbReference type="EMBL" id="EFP77692.2"/>
    </source>
</evidence>